<dbReference type="PANTHER" id="PTHR35394">
    <property type="entry name" value="DUF3176 DOMAIN-CONTAINING PROTEIN"/>
    <property type="match status" value="1"/>
</dbReference>
<dbReference type="PANTHER" id="PTHR35394:SF5">
    <property type="entry name" value="DUF3176 DOMAIN-CONTAINING PROTEIN"/>
    <property type="match status" value="1"/>
</dbReference>
<evidence type="ECO:0000256" key="1">
    <source>
        <dbReference type="SAM" id="Phobius"/>
    </source>
</evidence>
<comment type="caution">
    <text evidence="2">The sequence shown here is derived from an EMBL/GenBank/DDBJ whole genome shotgun (WGS) entry which is preliminary data.</text>
</comment>
<dbReference type="AlphaFoldDB" id="A0A9W9QU78"/>
<reference evidence="2" key="2">
    <citation type="journal article" date="2023" name="IMA Fungus">
        <title>Comparative genomic study of the Penicillium genus elucidates a diverse pangenome and 15 lateral gene transfer events.</title>
        <authorList>
            <person name="Petersen C."/>
            <person name="Sorensen T."/>
            <person name="Nielsen M.R."/>
            <person name="Sondergaard T.E."/>
            <person name="Sorensen J.L."/>
            <person name="Fitzpatrick D.A."/>
            <person name="Frisvad J.C."/>
            <person name="Nielsen K.L."/>
        </authorList>
    </citation>
    <scope>NUCLEOTIDE SEQUENCE</scope>
    <source>
        <strain evidence="2">IBT 35673</strain>
    </source>
</reference>
<feature type="transmembrane region" description="Helical" evidence="1">
    <location>
        <begin position="431"/>
        <end position="454"/>
    </location>
</feature>
<accession>A0A9W9QU78</accession>
<reference evidence="2" key="1">
    <citation type="submission" date="2022-12" db="EMBL/GenBank/DDBJ databases">
        <authorList>
            <person name="Petersen C."/>
        </authorList>
    </citation>
    <scope>NUCLEOTIDE SEQUENCE</scope>
    <source>
        <strain evidence="2">IBT 35673</strain>
    </source>
</reference>
<sequence length="542" mass="59640">MAFDPFIQQIIEYPVLPTQHQSKAAQVLQSRYFLPPGSGNKDFLDALNGGIWYDSIEPNVSCPTGNCTWPSFRSVEMCTKCVDVDPSNVTLSHGDVIPVSLGTTTPPEQGWHIPVNISILDGTPSNYSIFITDQHMNGNYKRSSMTVPRYLYWIIDGHVDSPDDSDENLIPKQRGLGDLFGIDDPLTVTASAELDFSTRFSANISALLSDHKGQSTFLSDLMGAIKVTNVTECAFSICAKEYDISVQSGDSSVKVLDEDFGSLYTASSTSFADPKLCWKPSSSPMTNWNTTGQKEWFLDRGLKTSLVMDPANFEFCGVEPQNFYEGLVALAGNMSMEYLAEYRNTTDGISDGMIDAQTDIRGGYITWVTQGQNDIQDMIASSANAQRATYVGLEMLMTNIALSVSSYARKMSSNPIYGVVTTQDSYVVVRWQWLTLPAVLLVAGTLLLIATALISSRTGVRVWKSSTLPLMFHGLESEFIARNMMIEHGQCESVSEMEHVADGTKVDLGMSTSEGRTMLRGAVPASQDVQTVVRRPSRRRSF</sequence>
<name>A0A9W9QU78_PENBR</name>
<organism evidence="2 3">
    <name type="scientific">Penicillium brevicompactum</name>
    <dbReference type="NCBI Taxonomy" id="5074"/>
    <lineage>
        <taxon>Eukaryota</taxon>
        <taxon>Fungi</taxon>
        <taxon>Dikarya</taxon>
        <taxon>Ascomycota</taxon>
        <taxon>Pezizomycotina</taxon>
        <taxon>Eurotiomycetes</taxon>
        <taxon>Eurotiomycetidae</taxon>
        <taxon>Eurotiales</taxon>
        <taxon>Aspergillaceae</taxon>
        <taxon>Penicillium</taxon>
    </lineage>
</organism>
<evidence type="ECO:0000313" key="2">
    <source>
        <dbReference type="EMBL" id="KAJ5345707.1"/>
    </source>
</evidence>
<dbReference type="Proteomes" id="UP001147695">
    <property type="component" value="Unassembled WGS sequence"/>
</dbReference>
<dbReference type="EMBL" id="JAPZBQ010000002">
    <property type="protein sequence ID" value="KAJ5345707.1"/>
    <property type="molecule type" value="Genomic_DNA"/>
</dbReference>
<proteinExistence type="predicted"/>
<keyword evidence="1" id="KW-0472">Membrane</keyword>
<keyword evidence="1" id="KW-1133">Transmembrane helix</keyword>
<evidence type="ECO:0000313" key="3">
    <source>
        <dbReference type="Proteomes" id="UP001147695"/>
    </source>
</evidence>
<gene>
    <name evidence="2" type="ORF">N7452_003711</name>
</gene>
<keyword evidence="1" id="KW-0812">Transmembrane</keyword>
<protein>
    <submittedName>
        <fullName evidence="2">Uncharacterized protein</fullName>
    </submittedName>
</protein>